<keyword evidence="5" id="KW-0653">Protein transport</keyword>
<dbReference type="PANTHER" id="PTHR13678:SF2">
    <property type="entry name" value="VACUOLAR PROTEIN SORTING-ASSOCIATED PROTEIN 37A"/>
    <property type="match status" value="1"/>
</dbReference>
<keyword evidence="9" id="KW-1185">Reference proteome</keyword>
<evidence type="ECO:0000256" key="1">
    <source>
        <dbReference type="ARBA" id="ARBA00004177"/>
    </source>
</evidence>
<feature type="domain" description="VPS37 C-terminal" evidence="7">
    <location>
        <begin position="19"/>
        <end position="192"/>
    </location>
</feature>
<keyword evidence="4" id="KW-0967">Endosome</keyword>
<evidence type="ECO:0000313" key="8">
    <source>
        <dbReference type="EMBL" id="PWN26559.1"/>
    </source>
</evidence>
<evidence type="ECO:0000256" key="6">
    <source>
        <dbReference type="SAM" id="MobiDB-lite"/>
    </source>
</evidence>
<dbReference type="EMBL" id="KZ819671">
    <property type="protein sequence ID" value="PWN26559.1"/>
    <property type="molecule type" value="Genomic_DNA"/>
</dbReference>
<proteinExistence type="inferred from homology"/>
<gene>
    <name evidence="8" type="ORF">BDZ90DRAFT_221778</name>
</gene>
<dbReference type="PANTHER" id="PTHR13678">
    <property type="entry name" value="VACUOLAR PROTEIN SORTING-ASSOCIATED PROTEIN 37"/>
    <property type="match status" value="1"/>
</dbReference>
<dbReference type="GeneID" id="37026317"/>
<evidence type="ECO:0000256" key="2">
    <source>
        <dbReference type="ARBA" id="ARBA00007617"/>
    </source>
</evidence>
<dbReference type="InterPro" id="IPR009851">
    <property type="entry name" value="Mod_r"/>
</dbReference>
<dbReference type="GO" id="GO:0006612">
    <property type="term" value="P:protein targeting to membrane"/>
    <property type="evidence" value="ECO:0007669"/>
    <property type="project" value="TreeGrafter"/>
</dbReference>
<evidence type="ECO:0000256" key="3">
    <source>
        <dbReference type="ARBA" id="ARBA00022448"/>
    </source>
</evidence>
<evidence type="ECO:0000256" key="4">
    <source>
        <dbReference type="ARBA" id="ARBA00022753"/>
    </source>
</evidence>
<evidence type="ECO:0000259" key="7">
    <source>
        <dbReference type="Pfam" id="PF07200"/>
    </source>
</evidence>
<organism evidence="8 9">
    <name type="scientific">Jaminaea rosea</name>
    <dbReference type="NCBI Taxonomy" id="1569628"/>
    <lineage>
        <taxon>Eukaryota</taxon>
        <taxon>Fungi</taxon>
        <taxon>Dikarya</taxon>
        <taxon>Basidiomycota</taxon>
        <taxon>Ustilaginomycotina</taxon>
        <taxon>Exobasidiomycetes</taxon>
        <taxon>Microstromatales</taxon>
        <taxon>Microstromatales incertae sedis</taxon>
        <taxon>Jaminaea</taxon>
    </lineage>
</organism>
<feature type="non-terminal residue" evidence="8">
    <location>
        <position position="1"/>
    </location>
</feature>
<dbReference type="Pfam" id="PF07200">
    <property type="entry name" value="Mod_r"/>
    <property type="match status" value="1"/>
</dbReference>
<sequence length="208" mass="23272">SAAMSFDSPLSRDFPSTSSLTREDLEDLLASANGQGGDGGAYFDAFVHSLPEVKAMRDEHVALVKGCEERAARNLAMQPHLESLRRETQEYYDRAVAAQSAWPGVEAEMREQHRRFAPSYLHAQVVQKASKLHEESESLAAAFVEEGVVLPSTSTSSTPPEGGQQQQQSGAKQDDDALFIRRYREMRTDYHRLNMVADQWAKGRVQWE</sequence>
<dbReference type="STRING" id="1569628.A0A316UMS3"/>
<dbReference type="GO" id="GO:0006623">
    <property type="term" value="P:protein targeting to vacuole"/>
    <property type="evidence" value="ECO:0007669"/>
    <property type="project" value="TreeGrafter"/>
</dbReference>
<accession>A0A316UMS3</accession>
<dbReference type="GO" id="GO:0000813">
    <property type="term" value="C:ESCRT I complex"/>
    <property type="evidence" value="ECO:0007669"/>
    <property type="project" value="TreeGrafter"/>
</dbReference>
<reference evidence="8 9" key="1">
    <citation type="journal article" date="2018" name="Mol. Biol. Evol.">
        <title>Broad Genomic Sampling Reveals a Smut Pathogenic Ancestry of the Fungal Clade Ustilaginomycotina.</title>
        <authorList>
            <person name="Kijpornyongpan T."/>
            <person name="Mondo S.J."/>
            <person name="Barry K."/>
            <person name="Sandor L."/>
            <person name="Lee J."/>
            <person name="Lipzen A."/>
            <person name="Pangilinan J."/>
            <person name="LaButti K."/>
            <person name="Hainaut M."/>
            <person name="Henrissat B."/>
            <person name="Grigoriev I.V."/>
            <person name="Spatafora J.W."/>
            <person name="Aime M.C."/>
        </authorList>
    </citation>
    <scope>NUCLEOTIDE SEQUENCE [LARGE SCALE GENOMIC DNA]</scope>
    <source>
        <strain evidence="8 9">MCA 5214</strain>
    </source>
</reference>
<comment type="subcellular location">
    <subcellularLocation>
        <location evidence="1">Endosome</location>
    </subcellularLocation>
</comment>
<evidence type="ECO:0000256" key="5">
    <source>
        <dbReference type="ARBA" id="ARBA00022927"/>
    </source>
</evidence>
<dbReference type="GO" id="GO:0043162">
    <property type="term" value="P:ubiquitin-dependent protein catabolic process via the multivesicular body sorting pathway"/>
    <property type="evidence" value="ECO:0007669"/>
    <property type="project" value="TreeGrafter"/>
</dbReference>
<protein>
    <recommendedName>
        <fullName evidence="7">VPS37 C-terminal domain-containing protein</fullName>
    </recommendedName>
</protein>
<name>A0A316UMS3_9BASI</name>
<dbReference type="OrthoDB" id="10260857at2759"/>
<feature type="compositionally biased region" description="Low complexity" evidence="6">
    <location>
        <begin position="151"/>
        <end position="171"/>
    </location>
</feature>
<dbReference type="Proteomes" id="UP000245884">
    <property type="component" value="Unassembled WGS sequence"/>
</dbReference>
<dbReference type="AlphaFoldDB" id="A0A316UMS3"/>
<comment type="similarity">
    <text evidence="2">Belongs to the VPS37 family.</text>
</comment>
<keyword evidence="3" id="KW-0813">Transport</keyword>
<feature type="region of interest" description="Disordered" evidence="6">
    <location>
        <begin position="151"/>
        <end position="176"/>
    </location>
</feature>
<dbReference type="RefSeq" id="XP_025361171.1">
    <property type="nucleotide sequence ID" value="XM_025504494.1"/>
</dbReference>
<evidence type="ECO:0000313" key="9">
    <source>
        <dbReference type="Proteomes" id="UP000245884"/>
    </source>
</evidence>